<evidence type="ECO:0000313" key="1">
    <source>
        <dbReference type="EMBL" id="NIK88460.1"/>
    </source>
</evidence>
<keyword evidence="2" id="KW-1185">Reference proteome</keyword>
<name>A0A846MZS7_9PROT</name>
<sequence length="69" mass="7522">MFSAHCLYVDRTMARRISALVVVAKAALVCEIAVSDVRTLHSGIAPEHDLDQVSLLGTGAKKFAARKRR</sequence>
<dbReference type="Proteomes" id="UP000570514">
    <property type="component" value="Unassembled WGS sequence"/>
</dbReference>
<dbReference type="RefSeq" id="WP_167082635.1">
    <property type="nucleotide sequence ID" value="NZ_BAAADC010000001.1"/>
</dbReference>
<organism evidence="1 2">
    <name type="scientific">Rhizomicrobium palustre</name>
    <dbReference type="NCBI Taxonomy" id="189966"/>
    <lineage>
        <taxon>Bacteria</taxon>
        <taxon>Pseudomonadati</taxon>
        <taxon>Pseudomonadota</taxon>
        <taxon>Alphaproteobacteria</taxon>
        <taxon>Micropepsales</taxon>
        <taxon>Micropepsaceae</taxon>
        <taxon>Rhizomicrobium</taxon>
    </lineage>
</organism>
<accession>A0A846MZS7</accession>
<reference evidence="1 2" key="1">
    <citation type="submission" date="2020-03" db="EMBL/GenBank/DDBJ databases">
        <title>Genomic Encyclopedia of Type Strains, Phase IV (KMG-IV): sequencing the most valuable type-strain genomes for metagenomic binning, comparative biology and taxonomic classification.</title>
        <authorList>
            <person name="Goeker M."/>
        </authorList>
    </citation>
    <scope>NUCLEOTIDE SEQUENCE [LARGE SCALE GENOMIC DNA]</scope>
    <source>
        <strain evidence="1 2">DSM 19867</strain>
    </source>
</reference>
<protein>
    <submittedName>
        <fullName evidence="1">Uncharacterized protein</fullName>
    </submittedName>
</protein>
<gene>
    <name evidence="1" type="ORF">FHS83_001778</name>
</gene>
<dbReference type="AlphaFoldDB" id="A0A846MZS7"/>
<evidence type="ECO:0000313" key="2">
    <source>
        <dbReference type="Proteomes" id="UP000570514"/>
    </source>
</evidence>
<dbReference type="EMBL" id="JAASRM010000001">
    <property type="protein sequence ID" value="NIK88460.1"/>
    <property type="molecule type" value="Genomic_DNA"/>
</dbReference>
<comment type="caution">
    <text evidence="1">The sequence shown here is derived from an EMBL/GenBank/DDBJ whole genome shotgun (WGS) entry which is preliminary data.</text>
</comment>
<proteinExistence type="predicted"/>